<dbReference type="PATRIC" id="fig|1235802.3.peg.2092"/>
<dbReference type="InterPro" id="IPR020144">
    <property type="entry name" value="SpoVAB"/>
</dbReference>
<sequence>MWINHVFMGFLGLAFGLSVASGSFAIAVKLGIIPEMASKSGTANRIITYENATILGGIAGNILSVFTQIRFPAGRIFLALFGLSAGIFVGCMAVALAEIINAYPIVYRRMKLKMGLEWMVATIAVGKMCGCLFYFINGYKGGA</sequence>
<dbReference type="AlphaFoldDB" id="N2AK72"/>
<feature type="transmembrane region" description="Helical" evidence="1">
    <location>
        <begin position="6"/>
        <end position="32"/>
    </location>
</feature>
<feature type="transmembrane region" description="Helical" evidence="1">
    <location>
        <begin position="77"/>
        <end position="103"/>
    </location>
</feature>
<comment type="caution">
    <text evidence="2">The sequence shown here is derived from an EMBL/GenBank/DDBJ whole genome shotgun (WGS) entry which is preliminary data.</text>
</comment>
<dbReference type="Pfam" id="PF13782">
    <property type="entry name" value="SpoVAB"/>
    <property type="match status" value="1"/>
</dbReference>
<keyword evidence="3" id="KW-1185">Reference proteome</keyword>
<evidence type="ECO:0000313" key="3">
    <source>
        <dbReference type="Proteomes" id="UP000012589"/>
    </source>
</evidence>
<keyword evidence="1" id="KW-0812">Transmembrane</keyword>
<dbReference type="OrthoDB" id="9790504at2"/>
<organism evidence="2 3">
    <name type="scientific">Eubacterium plexicaudatum ASF492</name>
    <dbReference type="NCBI Taxonomy" id="1235802"/>
    <lineage>
        <taxon>Bacteria</taxon>
        <taxon>Bacillati</taxon>
        <taxon>Bacillota</taxon>
        <taxon>Clostridia</taxon>
        <taxon>Eubacteriales</taxon>
        <taxon>Eubacteriaceae</taxon>
        <taxon>Eubacterium</taxon>
    </lineage>
</organism>
<dbReference type="HOGENOM" id="CLU_151137_0_0_9"/>
<dbReference type="Proteomes" id="UP000012589">
    <property type="component" value="Unassembled WGS sequence"/>
</dbReference>
<protein>
    <recommendedName>
        <fullName evidence="4">Stage V sporulation protein AB</fullName>
    </recommendedName>
</protein>
<reference evidence="2 3" key="1">
    <citation type="journal article" date="2014" name="Genome Announc.">
        <title>Draft genome sequences of the altered schaedler flora, a defined bacterial community from gnotobiotic mice.</title>
        <authorList>
            <person name="Wannemuehler M.J."/>
            <person name="Overstreet A.M."/>
            <person name="Ward D.V."/>
            <person name="Phillips G.J."/>
        </authorList>
    </citation>
    <scope>NUCLEOTIDE SEQUENCE [LARGE SCALE GENOMIC DNA]</scope>
    <source>
        <strain evidence="2 3">ASF492</strain>
    </source>
</reference>
<name>N2AK72_9FIRM</name>
<evidence type="ECO:0008006" key="4">
    <source>
        <dbReference type="Google" id="ProtNLM"/>
    </source>
</evidence>
<feature type="transmembrane region" description="Helical" evidence="1">
    <location>
        <begin position="52"/>
        <end position="71"/>
    </location>
</feature>
<evidence type="ECO:0000313" key="2">
    <source>
        <dbReference type="EMBL" id="EMZ28441.1"/>
    </source>
</evidence>
<dbReference type="eggNOG" id="ENOG503152T">
    <property type="taxonomic scope" value="Bacteria"/>
</dbReference>
<dbReference type="EMBL" id="AQFT01000064">
    <property type="protein sequence ID" value="EMZ28441.1"/>
    <property type="molecule type" value="Genomic_DNA"/>
</dbReference>
<dbReference type="STRING" id="1235802.C823_01974"/>
<feature type="transmembrane region" description="Helical" evidence="1">
    <location>
        <begin position="115"/>
        <end position="136"/>
    </location>
</feature>
<keyword evidence="1" id="KW-1133">Transmembrane helix</keyword>
<proteinExistence type="predicted"/>
<accession>N2AK72</accession>
<evidence type="ECO:0000256" key="1">
    <source>
        <dbReference type="SAM" id="Phobius"/>
    </source>
</evidence>
<gene>
    <name evidence="2" type="ORF">C823_01974</name>
</gene>
<keyword evidence="1" id="KW-0472">Membrane</keyword>